<accession>A0A7Y5Z4J5</accession>
<evidence type="ECO:0000313" key="2">
    <source>
        <dbReference type="EMBL" id="NUT86731.1"/>
    </source>
</evidence>
<dbReference type="Pfam" id="PF11720">
    <property type="entry name" value="Inhibitor_I78"/>
    <property type="match status" value="1"/>
</dbReference>
<sequence>MKNTLLILASTLLLGAAAHAQAACDATLVKDLIGKKFDAATEKDAKARAGADIVRSTLPGGMFVTKDGANINRLSIMVDEEGKIKSITCN</sequence>
<dbReference type="Gene3D" id="3.30.10.10">
    <property type="entry name" value="Trypsin Inhibitor V, subunit A"/>
    <property type="match status" value="1"/>
</dbReference>
<dbReference type="AlphaFoldDB" id="A0A7Y5Z4J5"/>
<organism evidence="2 3">
    <name type="scientific">Pseudomonas corrugata</name>
    <dbReference type="NCBI Taxonomy" id="47879"/>
    <lineage>
        <taxon>Bacteria</taxon>
        <taxon>Pseudomonadati</taxon>
        <taxon>Pseudomonadota</taxon>
        <taxon>Gammaproteobacteria</taxon>
        <taxon>Pseudomonadales</taxon>
        <taxon>Pseudomonadaceae</taxon>
        <taxon>Pseudomonas</taxon>
    </lineage>
</organism>
<dbReference type="EMBL" id="JABFMR010000006">
    <property type="protein sequence ID" value="NUT86731.1"/>
    <property type="molecule type" value="Genomic_DNA"/>
</dbReference>
<dbReference type="RefSeq" id="WP_175362354.1">
    <property type="nucleotide sequence ID" value="NZ_JABFMR010000006.1"/>
</dbReference>
<dbReference type="Proteomes" id="UP000536720">
    <property type="component" value="Unassembled WGS sequence"/>
</dbReference>
<comment type="caution">
    <text evidence="2">The sequence shown here is derived from an EMBL/GenBank/DDBJ whole genome shotgun (WGS) entry which is preliminary data.</text>
</comment>
<proteinExistence type="predicted"/>
<keyword evidence="1" id="KW-0732">Signal</keyword>
<dbReference type="InterPro" id="IPR021719">
    <property type="entry name" value="Prot_inh_I78"/>
</dbReference>
<evidence type="ECO:0000256" key="1">
    <source>
        <dbReference type="SAM" id="SignalP"/>
    </source>
</evidence>
<evidence type="ECO:0000313" key="3">
    <source>
        <dbReference type="Proteomes" id="UP000536720"/>
    </source>
</evidence>
<feature type="chain" id="PRO_5030833464" description="PepSY domain-containing protein" evidence="1">
    <location>
        <begin position="23"/>
        <end position="90"/>
    </location>
</feature>
<protein>
    <recommendedName>
        <fullName evidence="4">PepSY domain-containing protein</fullName>
    </recommendedName>
</protein>
<feature type="signal peptide" evidence="1">
    <location>
        <begin position="1"/>
        <end position="22"/>
    </location>
</feature>
<gene>
    <name evidence="2" type="ORF">HNO91_09865</name>
</gene>
<evidence type="ECO:0008006" key="4">
    <source>
        <dbReference type="Google" id="ProtNLM"/>
    </source>
</evidence>
<reference evidence="2 3" key="1">
    <citation type="journal article" date="2020" name="Front. Plant Sci.">
        <title>Isolation of Rhizosphere Bacteria That Improve Quality and Water Stress Tolerance in Greenhouse Ornamentals.</title>
        <authorList>
            <person name="Nordstedt N.P."/>
            <person name="Jones M.L."/>
        </authorList>
    </citation>
    <scope>NUCLEOTIDE SEQUENCE [LARGE SCALE GENOMIC DNA]</scope>
    <source>
        <strain evidence="2 3">C7D2</strain>
    </source>
</reference>
<name>A0A7Y5Z4J5_9PSED</name>